<accession>A0AAD9MV02</accession>
<proteinExistence type="predicted"/>
<gene>
    <name evidence="4" type="ORF">LSH36_725g01085</name>
</gene>
<evidence type="ECO:0000313" key="5">
    <source>
        <dbReference type="Proteomes" id="UP001208570"/>
    </source>
</evidence>
<dbReference type="Proteomes" id="UP001208570">
    <property type="component" value="Unassembled WGS sequence"/>
</dbReference>
<feature type="region of interest" description="Disordered" evidence="2">
    <location>
        <begin position="319"/>
        <end position="339"/>
    </location>
</feature>
<dbReference type="SMART" id="SM00686">
    <property type="entry name" value="DM13"/>
    <property type="match status" value="2"/>
</dbReference>
<dbReference type="EMBL" id="JAODUP010000725">
    <property type="protein sequence ID" value="KAK2144851.1"/>
    <property type="molecule type" value="Genomic_DNA"/>
</dbReference>
<evidence type="ECO:0000313" key="4">
    <source>
        <dbReference type="EMBL" id="KAK2144851.1"/>
    </source>
</evidence>
<name>A0AAD9MV02_9ANNE</name>
<dbReference type="PANTHER" id="PTHR24036:SF5">
    <property type="entry name" value="THROMBOMODULIN"/>
    <property type="match status" value="1"/>
</dbReference>
<dbReference type="InterPro" id="IPR019545">
    <property type="entry name" value="DM13_domain"/>
</dbReference>
<feature type="domain" description="DM13" evidence="3">
    <location>
        <begin position="85"/>
        <end position="191"/>
    </location>
</feature>
<sequence length="339" mass="37954">MHPLKSKRKVLTDRRPIQETVPTVMSLKFYDDEILCKQANLLDKDLLGWFDVIMNTQYLIAGVQLVLACLIRAQQYNNNKGLLVGSFSKDKSAHGVSGTLYVIDESNLYLEEFNYDGKGPDAYFWISKDTSLPDDNGVILPYSDDKDAILTVQTDMTYILELPRGFFVDDLKYLSVWCKKFSVDFGHILFPSGFKAPRVTDINTFGLNSAHGVSAAKITVLDNKRIRIEQFSYDGLGPDAFFMVGSGAVISSNGVVIPNEVGRPNLLKCLGNFLDIMVRHFNKGIYRRVLAMWRIDSKQKVIAKVLGIAQGTVSKVLKRNRETGVPTPRARPGSSRKTT</sequence>
<comment type="caution">
    <text evidence="4">The sequence shown here is derived from an EMBL/GenBank/DDBJ whole genome shotgun (WGS) entry which is preliminary data.</text>
</comment>
<dbReference type="PANTHER" id="PTHR24036">
    <property type="entry name" value="SKELETOR-RELATED"/>
    <property type="match status" value="1"/>
</dbReference>
<reference evidence="4" key="1">
    <citation type="journal article" date="2023" name="Mol. Biol. Evol.">
        <title>Third-Generation Sequencing Reveals the Adaptive Role of the Epigenome in Three Deep-Sea Polychaetes.</title>
        <authorList>
            <person name="Perez M."/>
            <person name="Aroh O."/>
            <person name="Sun Y."/>
            <person name="Lan Y."/>
            <person name="Juniper S.K."/>
            <person name="Young C.R."/>
            <person name="Angers B."/>
            <person name="Qian P.Y."/>
        </authorList>
    </citation>
    <scope>NUCLEOTIDE SEQUENCE</scope>
    <source>
        <strain evidence="4">P08H-3</strain>
    </source>
</reference>
<dbReference type="AlphaFoldDB" id="A0AAD9MV02"/>
<dbReference type="InterPro" id="IPR009057">
    <property type="entry name" value="Homeodomain-like_sf"/>
</dbReference>
<dbReference type="InterPro" id="IPR052126">
    <property type="entry name" value="Spindle_Org/Thrombomodulin"/>
</dbReference>
<keyword evidence="1" id="KW-0677">Repeat</keyword>
<evidence type="ECO:0000256" key="2">
    <source>
        <dbReference type="SAM" id="MobiDB-lite"/>
    </source>
</evidence>
<protein>
    <recommendedName>
        <fullName evidence="3">DM13 domain-containing protein</fullName>
    </recommendedName>
</protein>
<keyword evidence="5" id="KW-1185">Reference proteome</keyword>
<evidence type="ECO:0000256" key="1">
    <source>
        <dbReference type="ARBA" id="ARBA00022737"/>
    </source>
</evidence>
<feature type="domain" description="DM13" evidence="3">
    <location>
        <begin position="203"/>
        <end position="318"/>
    </location>
</feature>
<organism evidence="4 5">
    <name type="scientific">Paralvinella palmiformis</name>
    <dbReference type="NCBI Taxonomy" id="53620"/>
    <lineage>
        <taxon>Eukaryota</taxon>
        <taxon>Metazoa</taxon>
        <taxon>Spiralia</taxon>
        <taxon>Lophotrochozoa</taxon>
        <taxon>Annelida</taxon>
        <taxon>Polychaeta</taxon>
        <taxon>Sedentaria</taxon>
        <taxon>Canalipalpata</taxon>
        <taxon>Terebellida</taxon>
        <taxon>Terebelliformia</taxon>
        <taxon>Alvinellidae</taxon>
        <taxon>Paralvinella</taxon>
    </lineage>
</organism>
<dbReference type="PROSITE" id="PS51549">
    <property type="entry name" value="DM13"/>
    <property type="match status" value="2"/>
</dbReference>
<dbReference type="Pfam" id="PF10517">
    <property type="entry name" value="DM13"/>
    <property type="match status" value="2"/>
</dbReference>
<dbReference type="SUPFAM" id="SSF46689">
    <property type="entry name" value="Homeodomain-like"/>
    <property type="match status" value="1"/>
</dbReference>
<evidence type="ECO:0000259" key="3">
    <source>
        <dbReference type="PROSITE" id="PS51549"/>
    </source>
</evidence>